<dbReference type="Pfam" id="PF08016">
    <property type="entry name" value="PKD_channel"/>
    <property type="match status" value="1"/>
</dbReference>
<dbReference type="Gene3D" id="1.10.287.70">
    <property type="match status" value="1"/>
</dbReference>
<reference evidence="13 14" key="1">
    <citation type="journal article" date="2024" name="Science">
        <title>Giant polyketide synthase enzymes in the biosynthesis of giant marine polyether toxins.</title>
        <authorList>
            <person name="Fallon T.R."/>
            <person name="Shende V.V."/>
            <person name="Wierzbicki I.H."/>
            <person name="Pendleton A.L."/>
            <person name="Watervoot N.F."/>
            <person name="Auber R.P."/>
            <person name="Gonzalez D.J."/>
            <person name="Wisecaver J.H."/>
            <person name="Moore B.S."/>
        </authorList>
    </citation>
    <scope>NUCLEOTIDE SEQUENCE [LARGE SCALE GENOMIC DNA]</scope>
    <source>
        <strain evidence="13 14">12B1</strain>
    </source>
</reference>
<keyword evidence="14" id="KW-1185">Reference proteome</keyword>
<evidence type="ECO:0000256" key="1">
    <source>
        <dbReference type="ARBA" id="ARBA00004141"/>
    </source>
</evidence>
<keyword evidence="3 10" id="KW-0812">Transmembrane</keyword>
<comment type="caution">
    <text evidence="13">The sequence shown here is derived from an EMBL/GenBank/DDBJ whole genome shotgun (WGS) entry which is preliminary data.</text>
</comment>
<dbReference type="Proteomes" id="UP001515480">
    <property type="component" value="Unassembled WGS sequence"/>
</dbReference>
<evidence type="ECO:0000256" key="4">
    <source>
        <dbReference type="ARBA" id="ARBA00022989"/>
    </source>
</evidence>
<comment type="subcellular location">
    <subcellularLocation>
        <location evidence="1">Membrane</location>
        <topology evidence="1">Multi-pass membrane protein</topology>
    </subcellularLocation>
</comment>
<feature type="transmembrane region" description="Helical" evidence="10">
    <location>
        <begin position="659"/>
        <end position="681"/>
    </location>
</feature>
<evidence type="ECO:0000256" key="2">
    <source>
        <dbReference type="ARBA" id="ARBA00007200"/>
    </source>
</evidence>
<feature type="domain" description="Polycystin" evidence="12">
    <location>
        <begin position="309"/>
        <end position="507"/>
    </location>
</feature>
<protein>
    <recommendedName>
        <fullName evidence="15">Polycystin cation channel PKD1/PKD2 domain-containing protein</fullName>
    </recommendedName>
</protein>
<feature type="transmembrane region" description="Helical" evidence="10">
    <location>
        <begin position="718"/>
        <end position="742"/>
    </location>
</feature>
<evidence type="ECO:0000256" key="10">
    <source>
        <dbReference type="SAM" id="Phobius"/>
    </source>
</evidence>
<keyword evidence="4 10" id="KW-1133">Transmembrane helix</keyword>
<feature type="disulfide bond" evidence="7">
    <location>
        <begin position="369"/>
        <end position="390"/>
    </location>
</feature>
<feature type="transmembrane region" description="Helical" evidence="10">
    <location>
        <begin position="535"/>
        <end position="553"/>
    </location>
</feature>
<evidence type="ECO:0000313" key="14">
    <source>
        <dbReference type="Proteomes" id="UP001515480"/>
    </source>
</evidence>
<dbReference type="GO" id="GO:0016020">
    <property type="term" value="C:membrane"/>
    <property type="evidence" value="ECO:0007669"/>
    <property type="project" value="UniProtKB-SubCell"/>
</dbReference>
<dbReference type="EMBL" id="JBGBPQ010000031">
    <property type="protein sequence ID" value="KAL1495692.1"/>
    <property type="molecule type" value="Genomic_DNA"/>
</dbReference>
<evidence type="ECO:0008006" key="15">
    <source>
        <dbReference type="Google" id="ProtNLM"/>
    </source>
</evidence>
<evidence type="ECO:0000259" key="12">
    <source>
        <dbReference type="Pfam" id="PF20519"/>
    </source>
</evidence>
<evidence type="ECO:0000256" key="7">
    <source>
        <dbReference type="PIRSR" id="PIRSR603915-2"/>
    </source>
</evidence>
<feature type="domain" description="Polycystin cation channel PKD1/PKD2" evidence="11">
    <location>
        <begin position="536"/>
        <end position="749"/>
    </location>
</feature>
<keyword evidence="8" id="KW-0175">Coiled coil</keyword>
<comment type="similarity">
    <text evidence="2">Belongs to the polycystin family.</text>
</comment>
<dbReference type="InterPro" id="IPR003915">
    <property type="entry name" value="PKD_2"/>
</dbReference>
<evidence type="ECO:0000313" key="13">
    <source>
        <dbReference type="EMBL" id="KAL1495692.1"/>
    </source>
</evidence>
<dbReference type="PRINTS" id="PR01433">
    <property type="entry name" value="POLYCYSTIN2"/>
</dbReference>
<dbReference type="GO" id="GO:0005509">
    <property type="term" value="F:calcium ion binding"/>
    <property type="evidence" value="ECO:0007669"/>
    <property type="project" value="InterPro"/>
</dbReference>
<feature type="transmembrane region" description="Helical" evidence="10">
    <location>
        <begin position="258"/>
        <end position="274"/>
    </location>
</feature>
<dbReference type="InterPro" id="IPR046791">
    <property type="entry name" value="Polycystin_dom"/>
</dbReference>
<evidence type="ECO:0000256" key="9">
    <source>
        <dbReference type="SAM" id="MobiDB-lite"/>
    </source>
</evidence>
<evidence type="ECO:0000259" key="11">
    <source>
        <dbReference type="Pfam" id="PF08016"/>
    </source>
</evidence>
<accession>A0AB34IBN8</accession>
<keyword evidence="5 10" id="KW-0472">Membrane</keyword>
<feature type="region of interest" description="Disordered" evidence="9">
    <location>
        <begin position="784"/>
        <end position="827"/>
    </location>
</feature>
<feature type="transmembrane region" description="Helical" evidence="10">
    <location>
        <begin position="573"/>
        <end position="594"/>
    </location>
</feature>
<keyword evidence="6" id="KW-0325">Glycoprotein</keyword>
<dbReference type="InterPro" id="IPR051223">
    <property type="entry name" value="Polycystin"/>
</dbReference>
<dbReference type="PANTHER" id="PTHR10877">
    <property type="entry name" value="POLYCYSTIN FAMILY MEMBER"/>
    <property type="match status" value="1"/>
</dbReference>
<dbReference type="InterPro" id="IPR013122">
    <property type="entry name" value="PKD1_2_channel"/>
</dbReference>
<dbReference type="AlphaFoldDB" id="A0AB34IBN8"/>
<evidence type="ECO:0000256" key="3">
    <source>
        <dbReference type="ARBA" id="ARBA00022692"/>
    </source>
</evidence>
<feature type="transmembrane region" description="Helical" evidence="10">
    <location>
        <begin position="614"/>
        <end position="639"/>
    </location>
</feature>
<evidence type="ECO:0000256" key="8">
    <source>
        <dbReference type="SAM" id="Coils"/>
    </source>
</evidence>
<sequence>MAVRREIREVEKQLEAAQQEFTSVSEKLRRTAQQRLNIEEELMASNMRLKQLLGELKEQKDRAAEQALAPSGENELTLAELNRKVETSLMRVLEERFNDEAFTAAISEQSALSSTDKVRVEFEGDEAFWSLRDNYTFEMLLHDAARYWDISPSDGVLNDERGAIWPNDAYVALELQRHSSACIQLKLKPLANRLEEESELFGADDEEERAGDDELDMYDFMRTAEAAEDTLLIAQLKGLPSELTNVQKLALRKKLKREMYYFIAFVVLFIYVLYSRRTVRDAYQLQQSISTVFTEENFGAYNEKVFLDIATPEEMFEWMYGPLLDGLYPLTLYNGLPVPDELKGYVMIYNKVIGKIRLRQLRVREGEGCALLATTGVTDSSRTDLYVDSCYPSYSFDARSNASYGPAYLQVPGTGFTYSSAEENKLSDDIMGEVATYDGSGFVRDLDNRNRTAYLQALGELRSNLWVDRQTRAVIVSLNLYNGNYNYYCVSQYLLEYSAGGTIIPSATNNVISRDIFTSEYFQYPDLVSKAIPEAITYACALLFLGGFLRRLYRARRVTGTFRVVLRDMWSLLDIIFISVLLVTIGLRLNYYAMEERQNFDPFLEDYQEMSKIASAYSLTFVLESSTVFICVVKSLKFFSLQKDLKLLQMTLGQAVKDLLVFVAMTVILFVGFVVMGLNIFGMQAPSYSTIVNTLGTLFLILLGEFDYAEMNAVSRLWAIIFFIIFVLFMFFVVLNIFLAILNDAYTVVHTQHIWEELERRKPSSLLEKFEIRRNMWRERRNMARINKLKHEKAKEEKRKKEEQKHKGKEEKRKNPSQSMERLRFAS</sequence>
<proteinExistence type="inferred from homology"/>
<dbReference type="PANTHER" id="PTHR10877:SF183">
    <property type="entry name" value="AT14535P-RELATED"/>
    <property type="match status" value="1"/>
</dbReference>
<gene>
    <name evidence="13" type="ORF">AB1Y20_016555</name>
</gene>
<evidence type="ECO:0000256" key="5">
    <source>
        <dbReference type="ARBA" id="ARBA00023136"/>
    </source>
</evidence>
<feature type="transmembrane region" description="Helical" evidence="10">
    <location>
        <begin position="687"/>
        <end position="706"/>
    </location>
</feature>
<evidence type="ECO:0000256" key="6">
    <source>
        <dbReference type="ARBA" id="ARBA00023180"/>
    </source>
</evidence>
<dbReference type="Pfam" id="PF20519">
    <property type="entry name" value="Polycystin_dom"/>
    <property type="match status" value="1"/>
</dbReference>
<feature type="compositionally biased region" description="Basic and acidic residues" evidence="9">
    <location>
        <begin position="793"/>
        <end position="814"/>
    </location>
</feature>
<organism evidence="13 14">
    <name type="scientific">Prymnesium parvum</name>
    <name type="common">Toxic golden alga</name>
    <dbReference type="NCBI Taxonomy" id="97485"/>
    <lineage>
        <taxon>Eukaryota</taxon>
        <taxon>Haptista</taxon>
        <taxon>Haptophyta</taxon>
        <taxon>Prymnesiophyceae</taxon>
        <taxon>Prymnesiales</taxon>
        <taxon>Prymnesiaceae</taxon>
        <taxon>Prymnesium</taxon>
    </lineage>
</organism>
<name>A0AB34IBN8_PRYPA</name>
<feature type="coiled-coil region" evidence="8">
    <location>
        <begin position="7"/>
        <end position="69"/>
    </location>
</feature>